<dbReference type="EMBL" id="JAKLMC020000022">
    <property type="protein sequence ID" value="KAK5951025.1"/>
    <property type="molecule type" value="Genomic_DNA"/>
</dbReference>
<comment type="caution">
    <text evidence="1">The sequence shown here is derived from an EMBL/GenBank/DDBJ whole genome shotgun (WGS) entry which is preliminary data.</text>
</comment>
<dbReference type="Proteomes" id="UP001316803">
    <property type="component" value="Unassembled WGS sequence"/>
</dbReference>
<organism evidence="1 2">
    <name type="scientific">Knufia fluminis</name>
    <dbReference type="NCBI Taxonomy" id="191047"/>
    <lineage>
        <taxon>Eukaryota</taxon>
        <taxon>Fungi</taxon>
        <taxon>Dikarya</taxon>
        <taxon>Ascomycota</taxon>
        <taxon>Pezizomycotina</taxon>
        <taxon>Eurotiomycetes</taxon>
        <taxon>Chaetothyriomycetidae</taxon>
        <taxon>Chaetothyriales</taxon>
        <taxon>Trichomeriaceae</taxon>
        <taxon>Knufia</taxon>
    </lineage>
</organism>
<proteinExistence type="predicted"/>
<reference evidence="1 2" key="1">
    <citation type="submission" date="2022-12" db="EMBL/GenBank/DDBJ databases">
        <title>Genomic features and morphological characterization of a novel Knufia sp. strain isolated from spacecraft assembly facility.</title>
        <authorList>
            <person name="Teixeira M."/>
            <person name="Chander A.M."/>
            <person name="Stajich J.E."/>
            <person name="Venkateswaran K."/>
        </authorList>
    </citation>
    <scope>NUCLEOTIDE SEQUENCE [LARGE SCALE GENOMIC DNA]</scope>
    <source>
        <strain evidence="1 2">FJI-L2-BK-P2</strain>
    </source>
</reference>
<evidence type="ECO:0000313" key="1">
    <source>
        <dbReference type="EMBL" id="KAK5951025.1"/>
    </source>
</evidence>
<evidence type="ECO:0000313" key="2">
    <source>
        <dbReference type="Proteomes" id="UP001316803"/>
    </source>
</evidence>
<sequence length="239" mass="25659">MKLPSLATTTTTILTSMYGLPSEVYEPPSSTSASALTFASVLSSHISTTASTPLSAHSNLDNTHTHIFSRRDLHLLTGPPPHCTHPPFDGPDCITWIETVKSNEHLSRNLSAAWSAPNTPGWLLELESYVNNLPDADGDDNDNDIATFNLGSSGDSTGVFSALTPDLALPALNLNLNLTPNTKSSLTKRKKNCPKAGMITCCANVWWILPIACCVVCNKDKPPKPCKYGQNIFGCEGPH</sequence>
<keyword evidence="2" id="KW-1185">Reference proteome</keyword>
<protein>
    <submittedName>
        <fullName evidence="1">Uncharacterized protein</fullName>
    </submittedName>
</protein>
<name>A0AAN8ECP4_9EURO</name>
<dbReference type="AlphaFoldDB" id="A0AAN8ECP4"/>
<gene>
    <name evidence="1" type="ORF">OHC33_007778</name>
</gene>
<accession>A0AAN8ECP4</accession>